<accession>A0A6J5P656</accession>
<protein>
    <submittedName>
        <fullName evidence="1">Uncharacterized protein</fullName>
    </submittedName>
</protein>
<proteinExistence type="predicted"/>
<gene>
    <name evidence="1" type="ORF">UFOVP822_53</name>
</gene>
<sequence length="157" mass="16280">MALTTSVITGKIQWSQIKNNTGFAATKQGPDNIANSITPPVNTINEVFAENRVLAAAASHTYDLQALTNFFGDAIVFTKIRAMHLAVQGGQITAAPGVSDPLNWFLNADGEITLPDGSFITIGSGSNGTVGPTGKTLKITNTGATSATYQITLIGGI</sequence>
<dbReference type="EMBL" id="LR796775">
    <property type="protein sequence ID" value="CAB4165466.1"/>
    <property type="molecule type" value="Genomic_DNA"/>
</dbReference>
<name>A0A6J5P656_9CAUD</name>
<organism evidence="1">
    <name type="scientific">uncultured Caudovirales phage</name>
    <dbReference type="NCBI Taxonomy" id="2100421"/>
    <lineage>
        <taxon>Viruses</taxon>
        <taxon>Duplodnaviria</taxon>
        <taxon>Heunggongvirae</taxon>
        <taxon>Uroviricota</taxon>
        <taxon>Caudoviricetes</taxon>
        <taxon>Peduoviridae</taxon>
        <taxon>Maltschvirus</taxon>
        <taxon>Maltschvirus maltsch</taxon>
    </lineage>
</organism>
<reference evidence="1" key="1">
    <citation type="submission" date="2020-04" db="EMBL/GenBank/DDBJ databases">
        <authorList>
            <person name="Chiriac C."/>
            <person name="Salcher M."/>
            <person name="Ghai R."/>
            <person name="Kavagutti S V."/>
        </authorList>
    </citation>
    <scope>NUCLEOTIDE SEQUENCE</scope>
</reference>
<evidence type="ECO:0000313" key="1">
    <source>
        <dbReference type="EMBL" id="CAB4165466.1"/>
    </source>
</evidence>